<proteinExistence type="predicted"/>
<keyword evidence="2" id="KW-1185">Reference proteome</keyword>
<reference evidence="1 2" key="1">
    <citation type="journal article" date="2022" name="Allergy">
        <title>Genome assembly and annotation of Periplaneta americana reveal a comprehensive cockroach allergen profile.</title>
        <authorList>
            <person name="Wang L."/>
            <person name="Xiong Q."/>
            <person name="Saelim N."/>
            <person name="Wang L."/>
            <person name="Nong W."/>
            <person name="Wan A.T."/>
            <person name="Shi M."/>
            <person name="Liu X."/>
            <person name="Cao Q."/>
            <person name="Hui J.H.L."/>
            <person name="Sookrung N."/>
            <person name="Leung T.F."/>
            <person name="Tungtrongchitr A."/>
            <person name="Tsui S.K.W."/>
        </authorList>
    </citation>
    <scope>NUCLEOTIDE SEQUENCE [LARGE SCALE GENOMIC DNA]</scope>
    <source>
        <strain evidence="1">PWHHKU_190912</strain>
    </source>
</reference>
<evidence type="ECO:0000313" key="2">
    <source>
        <dbReference type="Proteomes" id="UP001148838"/>
    </source>
</evidence>
<name>A0ABQ8SZR2_PERAM</name>
<gene>
    <name evidence="1" type="ORF">ANN_07834</name>
</gene>
<organism evidence="1 2">
    <name type="scientific">Periplaneta americana</name>
    <name type="common">American cockroach</name>
    <name type="synonym">Blatta americana</name>
    <dbReference type="NCBI Taxonomy" id="6978"/>
    <lineage>
        <taxon>Eukaryota</taxon>
        <taxon>Metazoa</taxon>
        <taxon>Ecdysozoa</taxon>
        <taxon>Arthropoda</taxon>
        <taxon>Hexapoda</taxon>
        <taxon>Insecta</taxon>
        <taxon>Pterygota</taxon>
        <taxon>Neoptera</taxon>
        <taxon>Polyneoptera</taxon>
        <taxon>Dictyoptera</taxon>
        <taxon>Blattodea</taxon>
        <taxon>Blattoidea</taxon>
        <taxon>Blattidae</taxon>
        <taxon>Blattinae</taxon>
        <taxon>Periplaneta</taxon>
    </lineage>
</organism>
<accession>A0ABQ8SZR2</accession>
<comment type="caution">
    <text evidence="1">The sequence shown here is derived from an EMBL/GenBank/DDBJ whole genome shotgun (WGS) entry which is preliminary data.</text>
</comment>
<protein>
    <submittedName>
        <fullName evidence="1">Uncharacterized protein</fullName>
    </submittedName>
</protein>
<sequence>MAGLCEGGNEPPSSLKAKVINERQLKWFGHVYRMREERKVKQVMGMRVEGRKRRGRPRIKWEDTIERIGQQKGKTMLQVGSEGGGLLQILTLKLRHPELISDASVSRGCRRQIFTSAVQLYHAAKFNTLVFRTHPRTPTITYLPYGVSLFLEKMILFLLVI</sequence>
<dbReference type="EMBL" id="JAJSOF020000017">
    <property type="protein sequence ID" value="KAJ4439706.1"/>
    <property type="molecule type" value="Genomic_DNA"/>
</dbReference>
<dbReference type="Proteomes" id="UP001148838">
    <property type="component" value="Unassembled WGS sequence"/>
</dbReference>
<evidence type="ECO:0000313" key="1">
    <source>
        <dbReference type="EMBL" id="KAJ4439706.1"/>
    </source>
</evidence>